<protein>
    <submittedName>
        <fullName evidence="1">Uncharacterized protein</fullName>
    </submittedName>
</protein>
<dbReference type="RefSeq" id="WP_203192495.1">
    <property type="nucleotide sequence ID" value="NZ_CP063362.1"/>
</dbReference>
<name>A0A974PLY5_9HYPH</name>
<reference evidence="1 2" key="1">
    <citation type="submission" date="2020-10" db="EMBL/GenBank/DDBJ databases">
        <title>Degradation of 1,4-Dioxane by Xanthobacter sp. YN2, via a Novel Group-2 Soluble Di-Iron Monooxygenase.</title>
        <authorList>
            <person name="Ma F."/>
            <person name="Wang Y."/>
            <person name="Yang J."/>
            <person name="Guo H."/>
            <person name="Su D."/>
            <person name="Yu L."/>
        </authorList>
    </citation>
    <scope>NUCLEOTIDE SEQUENCE [LARGE SCALE GENOMIC DNA]</scope>
    <source>
        <strain evidence="1 2">YN2</strain>
    </source>
</reference>
<dbReference type="AlphaFoldDB" id="A0A974PLY5"/>
<gene>
    <name evidence="1" type="ORF">EZH22_21615</name>
</gene>
<organism evidence="1 2">
    <name type="scientific">Xanthobacter dioxanivorans</name>
    <dbReference type="NCBI Taxonomy" id="2528964"/>
    <lineage>
        <taxon>Bacteria</taxon>
        <taxon>Pseudomonadati</taxon>
        <taxon>Pseudomonadota</taxon>
        <taxon>Alphaproteobacteria</taxon>
        <taxon>Hyphomicrobiales</taxon>
        <taxon>Xanthobacteraceae</taxon>
        <taxon>Xanthobacter</taxon>
    </lineage>
</organism>
<keyword evidence="2" id="KW-1185">Reference proteome</keyword>
<sequence>MVRDLCDHLCPRDSDEIQALSGMSAEAFLPLFLGTEEGHLCLWDERAKAGSHYQPGLSDVWMPERRERQSFRAATLHTSRGELAGIIGADADGGCDGVGHLWMYATDALDEYALDASARWLTMEKEWAWVMMKSFVDARNAPRIAWLDRLGFEVRQDARPYGIGGHSFRTGHLRLGRK</sequence>
<evidence type="ECO:0000313" key="1">
    <source>
        <dbReference type="EMBL" id="QRG05629.1"/>
    </source>
</evidence>
<evidence type="ECO:0000313" key="2">
    <source>
        <dbReference type="Proteomes" id="UP000596427"/>
    </source>
</evidence>
<proteinExistence type="predicted"/>
<dbReference type="KEGG" id="xdi:EZH22_21615"/>
<dbReference type="Proteomes" id="UP000596427">
    <property type="component" value="Chromosome"/>
</dbReference>
<dbReference type="EMBL" id="CP063362">
    <property type="protein sequence ID" value="QRG05629.1"/>
    <property type="molecule type" value="Genomic_DNA"/>
</dbReference>
<accession>A0A974PLY5</accession>